<proteinExistence type="predicted"/>
<protein>
    <submittedName>
        <fullName evidence="1">6562_t:CDS:1</fullName>
    </submittedName>
</protein>
<keyword evidence="2" id="KW-1185">Reference proteome</keyword>
<sequence length="136" mass="15792">SKFAKINDKIVNKKDNSNNGKFRKYMPSLFGKNKICKYNYNVEIVCPPLYGCVTDFRNNNNKKVSFCEVVEVGSAIQSYDRRGQLYGIRKDEEIDIWFIGETHVKTQYNLTQEVNTSLYEIKKNSGVWGQGEECRL</sequence>
<gene>
    <name evidence="1" type="ORF">DEBURN_LOCUS8485</name>
</gene>
<comment type="caution">
    <text evidence="1">The sequence shown here is derived from an EMBL/GenBank/DDBJ whole genome shotgun (WGS) entry which is preliminary data.</text>
</comment>
<feature type="non-terminal residue" evidence="1">
    <location>
        <position position="136"/>
    </location>
</feature>
<evidence type="ECO:0000313" key="1">
    <source>
        <dbReference type="EMBL" id="CAG8579128.1"/>
    </source>
</evidence>
<dbReference type="EMBL" id="CAJVPK010001258">
    <property type="protein sequence ID" value="CAG8579128.1"/>
    <property type="molecule type" value="Genomic_DNA"/>
</dbReference>
<dbReference type="Proteomes" id="UP000789706">
    <property type="component" value="Unassembled WGS sequence"/>
</dbReference>
<dbReference type="AlphaFoldDB" id="A0A9N9BS86"/>
<reference evidence="1" key="1">
    <citation type="submission" date="2021-06" db="EMBL/GenBank/DDBJ databases">
        <authorList>
            <person name="Kallberg Y."/>
            <person name="Tangrot J."/>
            <person name="Rosling A."/>
        </authorList>
    </citation>
    <scope>NUCLEOTIDE SEQUENCE</scope>
    <source>
        <strain evidence="1">AZ414A</strain>
    </source>
</reference>
<accession>A0A9N9BS86</accession>
<name>A0A9N9BS86_9GLOM</name>
<organism evidence="1 2">
    <name type="scientific">Diversispora eburnea</name>
    <dbReference type="NCBI Taxonomy" id="1213867"/>
    <lineage>
        <taxon>Eukaryota</taxon>
        <taxon>Fungi</taxon>
        <taxon>Fungi incertae sedis</taxon>
        <taxon>Mucoromycota</taxon>
        <taxon>Glomeromycotina</taxon>
        <taxon>Glomeromycetes</taxon>
        <taxon>Diversisporales</taxon>
        <taxon>Diversisporaceae</taxon>
        <taxon>Diversispora</taxon>
    </lineage>
</organism>
<evidence type="ECO:0000313" key="2">
    <source>
        <dbReference type="Proteomes" id="UP000789706"/>
    </source>
</evidence>